<dbReference type="Proteomes" id="UP000187001">
    <property type="component" value="Unassembled WGS sequence"/>
</dbReference>
<accession>A0ABD6QS78</accession>
<dbReference type="AlphaFoldDB" id="A0ABD6QS78"/>
<comment type="caution">
    <text evidence="1">The sequence shown here is derived from an EMBL/GenBank/DDBJ whole genome shotgun (WGS) entry which is preliminary data.</text>
</comment>
<gene>
    <name evidence="1" type="ORF">A5742_21305</name>
</gene>
<organism evidence="1 2">
    <name type="scientific">Mycolicibacterium fortuitum</name>
    <name type="common">Mycobacterium fortuitum</name>
    <dbReference type="NCBI Taxonomy" id="1766"/>
    <lineage>
        <taxon>Bacteria</taxon>
        <taxon>Bacillati</taxon>
        <taxon>Actinomycetota</taxon>
        <taxon>Actinomycetes</taxon>
        <taxon>Mycobacteriales</taxon>
        <taxon>Mycobacteriaceae</taxon>
        <taxon>Mycolicibacterium</taxon>
    </lineage>
</organism>
<proteinExistence type="predicted"/>
<evidence type="ECO:0000313" key="1">
    <source>
        <dbReference type="EMBL" id="OMC49290.1"/>
    </source>
</evidence>
<evidence type="ECO:0000313" key="2">
    <source>
        <dbReference type="Proteomes" id="UP000187001"/>
    </source>
</evidence>
<dbReference type="EMBL" id="MBER01000032">
    <property type="protein sequence ID" value="OMC49290.1"/>
    <property type="molecule type" value="Genomic_DNA"/>
</dbReference>
<sequence length="208" mass="24054">MTVARETRERVAQPDVVMFIDHNPVDWHYMDIVIKNFGQTPAYNVRVDLPPLQVVPFEHASTGEKVTTHYVPNSIAVLAPGQEWRSAWESGIDIEEYDGELPSNYVGMVRFDDKMNADKPSFENPISLDINMFKNMHRISTEKSKTVEKALYEISGTLKEYKRQHGGIWVYTVNGADERGYYEGMAERFREWRHRMNERLHGNQSGTA</sequence>
<reference evidence="1 2" key="1">
    <citation type="submission" date="2016-07" db="EMBL/GenBank/DDBJ databases">
        <authorList>
            <person name="Sutton G."/>
            <person name="Brinkac L."/>
            <person name="Sanka R."/>
            <person name="Adams M."/>
            <person name="Lau E."/>
            <person name="Kumar A."/>
            <person name="Macaden R."/>
        </authorList>
    </citation>
    <scope>NUCLEOTIDE SEQUENCE [LARGE SCALE GENOMIC DNA]</scope>
    <source>
        <strain evidence="1 2">GA-0871</strain>
    </source>
</reference>
<protein>
    <submittedName>
        <fullName evidence="1">Uncharacterized protein</fullName>
    </submittedName>
</protein>
<name>A0ABD6QS78_MYCFO</name>